<evidence type="ECO:0000313" key="13">
    <source>
        <dbReference type="Proteomes" id="UP001302367"/>
    </source>
</evidence>
<keyword evidence="13" id="KW-1185">Reference proteome</keyword>
<dbReference type="InterPro" id="IPR050121">
    <property type="entry name" value="Cytochrome_P450_monoxygenase"/>
</dbReference>
<name>A0A2G5HK79_CERBT</name>
<keyword evidence="3 8" id="KW-0349">Heme</keyword>
<evidence type="ECO:0000256" key="8">
    <source>
        <dbReference type="PIRSR" id="PIRSR602401-1"/>
    </source>
</evidence>
<dbReference type="OrthoDB" id="1470350at2759"/>
<evidence type="ECO:0000256" key="5">
    <source>
        <dbReference type="ARBA" id="ARBA00023002"/>
    </source>
</evidence>
<evidence type="ECO:0000313" key="10">
    <source>
        <dbReference type="EMBL" id="PIA92915.1"/>
    </source>
</evidence>
<keyword evidence="4 8" id="KW-0479">Metal-binding</keyword>
<comment type="cofactor">
    <cofactor evidence="1 8">
        <name>heme</name>
        <dbReference type="ChEBI" id="CHEBI:30413"/>
    </cofactor>
</comment>
<gene>
    <name evidence="10" type="ORF">CB0940_05106</name>
    <name evidence="11" type="ORF">RHO25_007044</name>
</gene>
<dbReference type="InterPro" id="IPR002401">
    <property type="entry name" value="Cyt_P450_E_grp-I"/>
</dbReference>
<keyword evidence="5 9" id="KW-0560">Oxidoreductase</keyword>
<dbReference type="Pfam" id="PF00067">
    <property type="entry name" value="p450"/>
    <property type="match status" value="1"/>
</dbReference>
<dbReference type="GO" id="GO:0020037">
    <property type="term" value="F:heme binding"/>
    <property type="evidence" value="ECO:0007669"/>
    <property type="project" value="InterPro"/>
</dbReference>
<reference evidence="11 13" key="2">
    <citation type="submission" date="2023-09" db="EMBL/GenBank/DDBJ databases">
        <title>Complete-Gapless Cercospora beticola genome.</title>
        <authorList>
            <person name="Wyatt N.A."/>
            <person name="Spanner R.E."/>
            <person name="Bolton M.D."/>
        </authorList>
    </citation>
    <scope>NUCLEOTIDE SEQUENCE [LARGE SCALE GENOMIC DNA]</scope>
    <source>
        <strain evidence="11">Cb09-40</strain>
    </source>
</reference>
<evidence type="ECO:0000256" key="9">
    <source>
        <dbReference type="RuleBase" id="RU000461"/>
    </source>
</evidence>
<dbReference type="PROSITE" id="PS00086">
    <property type="entry name" value="CYTOCHROME_P450"/>
    <property type="match status" value="1"/>
</dbReference>
<dbReference type="PANTHER" id="PTHR24305">
    <property type="entry name" value="CYTOCHROME P450"/>
    <property type="match status" value="1"/>
</dbReference>
<proteinExistence type="inferred from homology"/>
<reference evidence="10 12" key="1">
    <citation type="submission" date="2015-10" db="EMBL/GenBank/DDBJ databases">
        <title>The cercosporin biosynthetic gene cluster was horizontally transferred to several fungal lineages and shown to be expanded in Cercospora beticola based on microsynteny with recipient genomes.</title>
        <authorList>
            <person name="De Jonge R."/>
            <person name="Ebert M.K."/>
            <person name="Suttle J.C."/>
            <person name="Jurick Ii W.M."/>
            <person name="Secor G.A."/>
            <person name="Thomma B.P."/>
            <person name="Van De Peer Y."/>
            <person name="Bolton M.D."/>
        </authorList>
    </citation>
    <scope>NUCLEOTIDE SEQUENCE [LARGE SCALE GENOMIC DNA]</scope>
    <source>
        <strain evidence="10 12">09-40</strain>
    </source>
</reference>
<dbReference type="GO" id="GO:0016705">
    <property type="term" value="F:oxidoreductase activity, acting on paired donors, with incorporation or reduction of molecular oxygen"/>
    <property type="evidence" value="ECO:0007669"/>
    <property type="project" value="InterPro"/>
</dbReference>
<dbReference type="PRINTS" id="PR00463">
    <property type="entry name" value="EP450I"/>
</dbReference>
<dbReference type="SUPFAM" id="SSF48264">
    <property type="entry name" value="Cytochrome P450"/>
    <property type="match status" value="1"/>
</dbReference>
<comment type="similarity">
    <text evidence="2 9">Belongs to the cytochrome P450 family.</text>
</comment>
<dbReference type="EMBL" id="CP134187">
    <property type="protein sequence ID" value="WPB02410.1"/>
    <property type="molecule type" value="Genomic_DNA"/>
</dbReference>
<dbReference type="EMBL" id="LKMD01000105">
    <property type="protein sequence ID" value="PIA92915.1"/>
    <property type="molecule type" value="Genomic_DNA"/>
</dbReference>
<evidence type="ECO:0000313" key="12">
    <source>
        <dbReference type="Proteomes" id="UP000230605"/>
    </source>
</evidence>
<feature type="binding site" description="axial binding residue" evidence="8">
    <location>
        <position position="81"/>
    </location>
    <ligand>
        <name>heme</name>
        <dbReference type="ChEBI" id="CHEBI:30413"/>
    </ligand>
    <ligandPart>
        <name>Fe</name>
        <dbReference type="ChEBI" id="CHEBI:18248"/>
    </ligandPart>
</feature>
<evidence type="ECO:0000256" key="4">
    <source>
        <dbReference type="ARBA" id="ARBA00022723"/>
    </source>
</evidence>
<dbReference type="Proteomes" id="UP001302367">
    <property type="component" value="Chromosome 4"/>
</dbReference>
<dbReference type="Proteomes" id="UP000230605">
    <property type="component" value="Chromosome 4"/>
</dbReference>
<dbReference type="PANTHER" id="PTHR24305:SF29">
    <property type="entry name" value="BENZOATE-PARA-HYDROXYLASE"/>
    <property type="match status" value="1"/>
</dbReference>
<evidence type="ECO:0000256" key="1">
    <source>
        <dbReference type="ARBA" id="ARBA00001971"/>
    </source>
</evidence>
<keyword evidence="6 8" id="KW-0408">Iron</keyword>
<dbReference type="GO" id="GO:0004497">
    <property type="term" value="F:monooxygenase activity"/>
    <property type="evidence" value="ECO:0007669"/>
    <property type="project" value="UniProtKB-KW"/>
</dbReference>
<evidence type="ECO:0000256" key="2">
    <source>
        <dbReference type="ARBA" id="ARBA00010617"/>
    </source>
</evidence>
<evidence type="ECO:0000313" key="11">
    <source>
        <dbReference type="EMBL" id="WPB02410.1"/>
    </source>
</evidence>
<accession>A0A2G5HK79</accession>
<organism evidence="10 12">
    <name type="scientific">Cercospora beticola</name>
    <name type="common">Sugarbeet leaf spot fungus</name>
    <dbReference type="NCBI Taxonomy" id="122368"/>
    <lineage>
        <taxon>Eukaryota</taxon>
        <taxon>Fungi</taxon>
        <taxon>Dikarya</taxon>
        <taxon>Ascomycota</taxon>
        <taxon>Pezizomycotina</taxon>
        <taxon>Dothideomycetes</taxon>
        <taxon>Dothideomycetidae</taxon>
        <taxon>Mycosphaerellales</taxon>
        <taxon>Mycosphaerellaceae</taxon>
        <taxon>Cercospora</taxon>
    </lineage>
</organism>
<dbReference type="InterPro" id="IPR001128">
    <property type="entry name" value="Cyt_P450"/>
</dbReference>
<dbReference type="Gene3D" id="1.10.630.10">
    <property type="entry name" value="Cytochrome P450"/>
    <property type="match status" value="1"/>
</dbReference>
<evidence type="ECO:0000256" key="7">
    <source>
        <dbReference type="ARBA" id="ARBA00023033"/>
    </source>
</evidence>
<dbReference type="InterPro" id="IPR036396">
    <property type="entry name" value="Cyt_P450_sf"/>
</dbReference>
<protein>
    <submittedName>
        <fullName evidence="10">Isotrichodermin C-15 hydroxylase</fullName>
    </submittedName>
</protein>
<evidence type="ECO:0000256" key="3">
    <source>
        <dbReference type="ARBA" id="ARBA00022617"/>
    </source>
</evidence>
<keyword evidence="7 9" id="KW-0503">Monooxygenase</keyword>
<dbReference type="InterPro" id="IPR017972">
    <property type="entry name" value="Cyt_P450_CS"/>
</dbReference>
<sequence length="138" mass="15841">MYPPVPTALPRIIPKGGTIIEGELVPEGTVVGVHQMAIHRSEALFYKANEFRPERWLGEDPAYQNDCLASIEPFSTGPRNCIGKNLAWHEMRLILATTLYNFDLHLCEESEGWEKQKVYTFWEKIPLWVTLTPAQQEE</sequence>
<dbReference type="GO" id="GO:0005506">
    <property type="term" value="F:iron ion binding"/>
    <property type="evidence" value="ECO:0007669"/>
    <property type="project" value="InterPro"/>
</dbReference>
<evidence type="ECO:0000256" key="6">
    <source>
        <dbReference type="ARBA" id="ARBA00023004"/>
    </source>
</evidence>
<dbReference type="AlphaFoldDB" id="A0A2G5HK79"/>